<accession>A0A2S2CWX4</accession>
<feature type="transmembrane region" description="Helical" evidence="7">
    <location>
        <begin position="118"/>
        <end position="140"/>
    </location>
</feature>
<comment type="similarity">
    <text evidence="2">Belongs to the UPF0719 family.</text>
</comment>
<name>A0A2S2CWX4_9PROT</name>
<evidence type="ECO:0000256" key="4">
    <source>
        <dbReference type="ARBA" id="ARBA00022692"/>
    </source>
</evidence>
<evidence type="ECO:0000313" key="8">
    <source>
        <dbReference type="EMBL" id="AWK88777.1"/>
    </source>
</evidence>
<keyword evidence="3" id="KW-1003">Cell membrane</keyword>
<proteinExistence type="inferred from homology"/>
<protein>
    <recommendedName>
        <fullName evidence="10">DUF350 domain-containing protein</fullName>
    </recommendedName>
</protein>
<evidence type="ECO:0000256" key="1">
    <source>
        <dbReference type="ARBA" id="ARBA00004651"/>
    </source>
</evidence>
<dbReference type="KEGG" id="azz:DEW08_22115"/>
<keyword evidence="8" id="KW-0614">Plasmid</keyword>
<evidence type="ECO:0008006" key="10">
    <source>
        <dbReference type="Google" id="ProtNLM"/>
    </source>
</evidence>
<keyword evidence="6 7" id="KW-0472">Membrane</keyword>
<evidence type="ECO:0000313" key="9">
    <source>
        <dbReference type="Proteomes" id="UP000245629"/>
    </source>
</evidence>
<evidence type="ECO:0000256" key="6">
    <source>
        <dbReference type="ARBA" id="ARBA00023136"/>
    </source>
</evidence>
<dbReference type="GO" id="GO:0005886">
    <property type="term" value="C:plasma membrane"/>
    <property type="evidence" value="ECO:0007669"/>
    <property type="project" value="UniProtKB-SubCell"/>
</dbReference>
<feature type="transmembrane region" description="Helical" evidence="7">
    <location>
        <begin position="52"/>
        <end position="72"/>
    </location>
</feature>
<feature type="transmembrane region" description="Helical" evidence="7">
    <location>
        <begin position="20"/>
        <end position="40"/>
    </location>
</feature>
<evidence type="ECO:0000256" key="7">
    <source>
        <dbReference type="SAM" id="Phobius"/>
    </source>
</evidence>
<dbReference type="RefSeq" id="WP_109331401.1">
    <property type="nucleotide sequence ID" value="NZ_CP029356.1"/>
</dbReference>
<evidence type="ECO:0000256" key="3">
    <source>
        <dbReference type="ARBA" id="ARBA00022475"/>
    </source>
</evidence>
<keyword evidence="5 7" id="KW-1133">Transmembrane helix</keyword>
<reference evidence="9" key="1">
    <citation type="submission" date="2018-05" db="EMBL/GenBank/DDBJ databases">
        <title>Azospirillum thermophila sp. nov., a novel isolated from hot spring.</title>
        <authorList>
            <person name="Zhao Z."/>
        </authorList>
    </citation>
    <scope>NUCLEOTIDE SEQUENCE [LARGE SCALE GENOMIC DNA]</scope>
    <source>
        <strain evidence="9">CFH 70021</strain>
        <plasmid evidence="9">unnamed1</plasmid>
    </source>
</reference>
<dbReference type="OrthoDB" id="5395971at2"/>
<dbReference type="PANTHER" id="PTHR40043">
    <property type="entry name" value="UPF0719 INNER MEMBRANE PROTEIN YJFL"/>
    <property type="match status" value="1"/>
</dbReference>
<geneLocation type="plasmid" evidence="8 9">
    <name>unnamed1</name>
</geneLocation>
<dbReference type="Pfam" id="PF03994">
    <property type="entry name" value="DUF350"/>
    <property type="match status" value="1"/>
</dbReference>
<gene>
    <name evidence="8" type="ORF">DEW08_22115</name>
</gene>
<dbReference type="PANTHER" id="PTHR40043:SF1">
    <property type="entry name" value="UPF0719 INNER MEMBRANE PROTEIN YJFL"/>
    <property type="match status" value="1"/>
</dbReference>
<comment type="subcellular location">
    <subcellularLocation>
        <location evidence="1">Cell membrane</location>
        <topology evidence="1">Multi-pass membrane protein</topology>
    </subcellularLocation>
</comment>
<evidence type="ECO:0000256" key="2">
    <source>
        <dbReference type="ARBA" id="ARBA00005779"/>
    </source>
</evidence>
<keyword evidence="9" id="KW-1185">Reference proteome</keyword>
<dbReference type="EMBL" id="CP029356">
    <property type="protein sequence ID" value="AWK88777.1"/>
    <property type="molecule type" value="Genomic_DNA"/>
</dbReference>
<dbReference type="InterPro" id="IPR007140">
    <property type="entry name" value="DUF350"/>
</dbReference>
<organism evidence="8 9">
    <name type="scientific">Azospirillum thermophilum</name>
    <dbReference type="NCBI Taxonomy" id="2202148"/>
    <lineage>
        <taxon>Bacteria</taxon>
        <taxon>Pseudomonadati</taxon>
        <taxon>Pseudomonadota</taxon>
        <taxon>Alphaproteobacteria</taxon>
        <taxon>Rhodospirillales</taxon>
        <taxon>Azospirillaceae</taxon>
        <taxon>Azospirillum</taxon>
    </lineage>
</organism>
<evidence type="ECO:0000256" key="5">
    <source>
        <dbReference type="ARBA" id="ARBA00022989"/>
    </source>
</evidence>
<dbReference type="Proteomes" id="UP000245629">
    <property type="component" value="Plasmid unnamed1"/>
</dbReference>
<keyword evidence="4 7" id="KW-0812">Transmembrane</keyword>
<feature type="transmembrane region" description="Helical" evidence="7">
    <location>
        <begin position="84"/>
        <end position="106"/>
    </location>
</feature>
<dbReference type="AlphaFoldDB" id="A0A2S2CWX4"/>
<sequence>MESNTALILNGLGTGLPVLLLHFVVTVLLFLAGVGVYVVVTPMRERQLLADGNRAAGILLGGTVVALAIPLAATLATSLSVLDIVIWGIVALILQIVTFGIALLLFRDLRPMIESGNVAAATTLAALQLGIALLNAGAMAG</sequence>